<dbReference type="PANTHER" id="PTHR42643">
    <property type="entry name" value="IONOTROPIC RECEPTOR 20A-RELATED"/>
    <property type="match status" value="1"/>
</dbReference>
<comment type="caution">
    <text evidence="9">The sequence shown here is derived from an EMBL/GenBank/DDBJ whole genome shotgun (WGS) entry which is preliminary data.</text>
</comment>
<evidence type="ECO:0000313" key="9">
    <source>
        <dbReference type="EMBL" id="CAL8142414.1"/>
    </source>
</evidence>
<evidence type="ECO:0000256" key="6">
    <source>
        <dbReference type="ARBA" id="ARBA00023170"/>
    </source>
</evidence>
<comment type="subcellular location">
    <subcellularLocation>
        <location evidence="1">Cell membrane</location>
        <topology evidence="1">Multi-pass membrane protein</topology>
    </subcellularLocation>
</comment>
<keyword evidence="5 8" id="KW-0472">Membrane</keyword>
<dbReference type="Gene3D" id="1.10.287.70">
    <property type="match status" value="1"/>
</dbReference>
<feature type="transmembrane region" description="Helical" evidence="8">
    <location>
        <begin position="6"/>
        <end position="31"/>
    </location>
</feature>
<evidence type="ECO:0000256" key="4">
    <source>
        <dbReference type="ARBA" id="ARBA00022989"/>
    </source>
</evidence>
<evidence type="ECO:0000256" key="2">
    <source>
        <dbReference type="ARBA" id="ARBA00022475"/>
    </source>
</evidence>
<name>A0ABP1S394_9HEXA</name>
<keyword evidence="6" id="KW-0675">Receptor</keyword>
<accession>A0ABP1S394</accession>
<keyword evidence="2" id="KW-1003">Cell membrane</keyword>
<keyword evidence="4 8" id="KW-1133">Transmembrane helix</keyword>
<evidence type="ECO:0000256" key="8">
    <source>
        <dbReference type="SAM" id="Phobius"/>
    </source>
</evidence>
<dbReference type="Proteomes" id="UP001642540">
    <property type="component" value="Unassembled WGS sequence"/>
</dbReference>
<protein>
    <recommendedName>
        <fullName evidence="11">Ionotropic glutamate receptor C-terminal domain-containing protein</fullName>
    </recommendedName>
</protein>
<dbReference type="PANTHER" id="PTHR42643:SF24">
    <property type="entry name" value="IONOTROPIC RECEPTOR 60A"/>
    <property type="match status" value="1"/>
</dbReference>
<feature type="transmembrane region" description="Helical" evidence="8">
    <location>
        <begin position="73"/>
        <end position="89"/>
    </location>
</feature>
<gene>
    <name evidence="9" type="ORF">ODALV1_LOCUS29042</name>
</gene>
<organism evidence="9 10">
    <name type="scientific">Orchesella dallaii</name>
    <dbReference type="NCBI Taxonomy" id="48710"/>
    <lineage>
        <taxon>Eukaryota</taxon>
        <taxon>Metazoa</taxon>
        <taxon>Ecdysozoa</taxon>
        <taxon>Arthropoda</taxon>
        <taxon>Hexapoda</taxon>
        <taxon>Collembola</taxon>
        <taxon>Entomobryomorpha</taxon>
        <taxon>Entomobryoidea</taxon>
        <taxon>Orchesellidae</taxon>
        <taxon>Orchesellinae</taxon>
        <taxon>Orchesella</taxon>
    </lineage>
</organism>
<dbReference type="InterPro" id="IPR052192">
    <property type="entry name" value="Insect_Ionotropic_Sensory_Rcpt"/>
</dbReference>
<evidence type="ECO:0000256" key="5">
    <source>
        <dbReference type="ARBA" id="ARBA00023136"/>
    </source>
</evidence>
<keyword evidence="10" id="KW-1185">Reference proteome</keyword>
<reference evidence="9 10" key="1">
    <citation type="submission" date="2024-08" db="EMBL/GenBank/DDBJ databases">
        <authorList>
            <person name="Cucini C."/>
            <person name="Frati F."/>
        </authorList>
    </citation>
    <scope>NUCLEOTIDE SEQUENCE [LARGE SCALE GENOMIC DNA]</scope>
</reference>
<evidence type="ECO:0000256" key="1">
    <source>
        <dbReference type="ARBA" id="ARBA00004651"/>
    </source>
</evidence>
<keyword evidence="7" id="KW-0325">Glycoprotein</keyword>
<proteinExistence type="predicted"/>
<dbReference type="EMBL" id="CAXLJM020000148">
    <property type="protein sequence ID" value="CAL8142414.1"/>
    <property type="molecule type" value="Genomic_DNA"/>
</dbReference>
<sequence length="292" mass="34212">MMPFSWDLWLTIGIFIVFIYFLGNLFSFIYFRKKHRPFLKLTTKRRNSTGIWMLAAITQRGYHKFLRIKHAKILVFTTLMTSQVVYVGYTSSMCSILSVDVIPIKKFKNFENHFKLYVDKYVPTIYYRIEWLRNMSLLNIPATQILKSEAIPLILSTSSALVTTADEFYPAFRQYSVSSQDNSACEKIDSVTSDGFYIQQGMFVKPGSPFREHFNIKLLLIRERGLQTRYLNKYFEASTLRCLDLKHSFFNTISFQDVVTAFVFLLLVYLLSLIALVIEVCQSRKRRIVYAI</sequence>
<evidence type="ECO:0008006" key="11">
    <source>
        <dbReference type="Google" id="ProtNLM"/>
    </source>
</evidence>
<evidence type="ECO:0000313" key="10">
    <source>
        <dbReference type="Proteomes" id="UP001642540"/>
    </source>
</evidence>
<evidence type="ECO:0000256" key="7">
    <source>
        <dbReference type="ARBA" id="ARBA00023180"/>
    </source>
</evidence>
<evidence type="ECO:0000256" key="3">
    <source>
        <dbReference type="ARBA" id="ARBA00022692"/>
    </source>
</evidence>
<keyword evidence="3 8" id="KW-0812">Transmembrane</keyword>
<feature type="transmembrane region" description="Helical" evidence="8">
    <location>
        <begin position="258"/>
        <end position="278"/>
    </location>
</feature>